<feature type="coiled-coil region" evidence="1">
    <location>
        <begin position="292"/>
        <end position="343"/>
    </location>
</feature>
<evidence type="ECO:0000313" key="4">
    <source>
        <dbReference type="RefSeq" id="XP_015610146.1"/>
    </source>
</evidence>
<keyword evidence="3" id="KW-1185">Reference proteome</keyword>
<evidence type="ECO:0000313" key="3">
    <source>
        <dbReference type="Proteomes" id="UP000694920"/>
    </source>
</evidence>
<dbReference type="RefSeq" id="XP_015610146.1">
    <property type="nucleotide sequence ID" value="XM_015754660.2"/>
</dbReference>
<evidence type="ECO:0000256" key="1">
    <source>
        <dbReference type="SAM" id="Coils"/>
    </source>
</evidence>
<accession>A0AAJ7CGP2</accession>
<name>A0AAJ7CGP2_CEPCN</name>
<feature type="compositionally biased region" description="Basic and acidic residues" evidence="2">
    <location>
        <begin position="189"/>
        <end position="224"/>
    </location>
</feature>
<feature type="compositionally biased region" description="Polar residues" evidence="2">
    <location>
        <begin position="145"/>
        <end position="156"/>
    </location>
</feature>
<dbReference type="GeneID" id="107274988"/>
<proteinExistence type="predicted"/>
<evidence type="ECO:0000256" key="2">
    <source>
        <dbReference type="SAM" id="MobiDB-lite"/>
    </source>
</evidence>
<keyword evidence="1" id="KW-0175">Coiled coil</keyword>
<feature type="compositionally biased region" description="Basic and acidic residues" evidence="2">
    <location>
        <begin position="157"/>
        <end position="182"/>
    </location>
</feature>
<dbReference type="AlphaFoldDB" id="A0AAJ7CGP2"/>
<gene>
    <name evidence="4" type="primary">LOC107274988</name>
</gene>
<dbReference type="Proteomes" id="UP000694920">
    <property type="component" value="Unplaced"/>
</dbReference>
<protein>
    <submittedName>
        <fullName evidence="4">Uncharacterized protein LOC107274988 isoform X1</fullName>
    </submittedName>
</protein>
<feature type="region of interest" description="Disordered" evidence="2">
    <location>
        <begin position="108"/>
        <end position="224"/>
    </location>
</feature>
<reference evidence="4" key="1">
    <citation type="submission" date="2025-08" db="UniProtKB">
        <authorList>
            <consortium name="RefSeq"/>
        </authorList>
    </citation>
    <scope>IDENTIFICATION</scope>
</reference>
<sequence>MDRKLPNNLTSSPYDAPSDAETAPANNSFLEDLDLVSDGLNSGFAVRHIERHVTTRNSRSPTVVAISEETEFGHLLEQQNVTTAVTPTSSNAKPVSINKVTCRDIKKSSKETNKEVEVKQHTIKIPENKVKRHTENKRKAVENKVQVQDSKSNNQDVKNKVTEAKLKLKDRGRYSDSSKEQSHGSSDNSSKENNKPDVSKERSLHSDTVKNRSRLSDNHAKKLEPKEIPEPIGLLNAIKELISTYTKQESTKILRAMQELHINTQANLIKNLLFQTDEIIREMHPSSESIRFKELVEENEKLREDITILQIKVEELQTKVYESEAVKQENVALKIKYKELLEQKIG</sequence>
<organism evidence="3 4">
    <name type="scientific">Cephus cinctus</name>
    <name type="common">Wheat stem sawfly</name>
    <dbReference type="NCBI Taxonomy" id="211228"/>
    <lineage>
        <taxon>Eukaryota</taxon>
        <taxon>Metazoa</taxon>
        <taxon>Ecdysozoa</taxon>
        <taxon>Arthropoda</taxon>
        <taxon>Hexapoda</taxon>
        <taxon>Insecta</taxon>
        <taxon>Pterygota</taxon>
        <taxon>Neoptera</taxon>
        <taxon>Endopterygota</taxon>
        <taxon>Hymenoptera</taxon>
        <taxon>Cephoidea</taxon>
        <taxon>Cephidae</taxon>
        <taxon>Cephus</taxon>
    </lineage>
</organism>
<feature type="compositionally biased region" description="Basic and acidic residues" evidence="2">
    <location>
        <begin position="108"/>
        <end position="129"/>
    </location>
</feature>
<feature type="region of interest" description="Disordered" evidence="2">
    <location>
        <begin position="1"/>
        <end position="25"/>
    </location>
</feature>
<dbReference type="KEGG" id="ccin:107274988"/>